<gene>
    <name evidence="1" type="ORF">MNY70_18075</name>
</gene>
<reference evidence="1" key="1">
    <citation type="submission" date="2022-03" db="EMBL/GenBank/DDBJ databases">
        <title>ESBL-producing Moellerella wisconsensis and Escherichia marmotae isolated from wild game meat.</title>
        <authorList>
            <person name="Biggel M."/>
        </authorList>
    </citation>
    <scope>NUCLEOTIDE SEQUENCE</scope>
    <source>
        <strain evidence="1">W1</strain>
    </source>
</reference>
<protein>
    <submittedName>
        <fullName evidence="1">Uncharacterized protein</fullName>
    </submittedName>
</protein>
<evidence type="ECO:0000313" key="1">
    <source>
        <dbReference type="EMBL" id="UNH40979.1"/>
    </source>
</evidence>
<sequence length="253" mass="28493">MEFLYSIDQKTKERFVIIGYQCDLSSSDDKEQKTLSQYNKVLSKINSIESPAVGKDAMLLISKNRNEASDKVDKLFNKLFSGINDELDFEKAKEKLVGTKNGRRCKKAHEGMIASFNKSRDAFSIGGKRQIADWNKLEKRAKKIINGANCKSVNAAIIAKFERDDSLSVLFVDEQMISDFYHSHNRVPDFKNLLCEGLLVEDAFLCCQPRFGKYNFDVNLSHSSGGVVKNKVTVHFLHGESYIDDNGCIQVGG</sequence>
<geneLocation type="plasmid" evidence="1 2">
    <name>pW1-b</name>
</geneLocation>
<dbReference type="Proteomes" id="UP000829420">
    <property type="component" value="Plasmid pW1-b"/>
</dbReference>
<keyword evidence="1" id="KW-0614">Plasmid</keyword>
<dbReference type="EMBL" id="CP093257">
    <property type="protein sequence ID" value="UNH40979.1"/>
    <property type="molecule type" value="Genomic_DNA"/>
</dbReference>
<organism evidence="1 2">
    <name type="scientific">Moellerella wisconsensis</name>
    <dbReference type="NCBI Taxonomy" id="158849"/>
    <lineage>
        <taxon>Bacteria</taxon>
        <taxon>Pseudomonadati</taxon>
        <taxon>Pseudomonadota</taxon>
        <taxon>Gammaproteobacteria</taxon>
        <taxon>Enterobacterales</taxon>
        <taxon>Morganellaceae</taxon>
        <taxon>Moellerella</taxon>
    </lineage>
</organism>
<accession>A0ACD3YF88</accession>
<proteinExistence type="predicted"/>
<evidence type="ECO:0000313" key="2">
    <source>
        <dbReference type="Proteomes" id="UP000829420"/>
    </source>
</evidence>
<name>A0ACD3YF88_9GAMM</name>
<keyword evidence="2" id="KW-1185">Reference proteome</keyword>